<dbReference type="GO" id="GO:0005778">
    <property type="term" value="C:peroxisomal membrane"/>
    <property type="evidence" value="ECO:0007669"/>
    <property type="project" value="UniProtKB-SubCell"/>
</dbReference>
<dbReference type="GO" id="GO:0008270">
    <property type="term" value="F:zinc ion binding"/>
    <property type="evidence" value="ECO:0007669"/>
    <property type="project" value="UniProtKB-KW"/>
</dbReference>
<evidence type="ECO:0000313" key="1">
    <source>
        <dbReference type="Ensembl" id="ENSHHUP00000053923.1"/>
    </source>
</evidence>
<name>A0A4W5NVN9_9TELE</name>
<dbReference type="PANTHER" id="PTHR12888">
    <property type="entry name" value="PEROXISOME ASSEMBLY PROTEIN 12 PEROXIN-12"/>
    <property type="match status" value="1"/>
</dbReference>
<protein>
    <submittedName>
        <fullName evidence="1">Uncharacterized protein</fullName>
    </submittedName>
</protein>
<dbReference type="InterPro" id="IPR017375">
    <property type="entry name" value="PEX12"/>
</dbReference>
<dbReference type="GeneTree" id="ENSGT01140000285662"/>
<dbReference type="GO" id="GO:0006513">
    <property type="term" value="P:protein monoubiquitination"/>
    <property type="evidence" value="ECO:0007669"/>
    <property type="project" value="TreeGrafter"/>
</dbReference>
<accession>A0A4W5NVN9</accession>
<reference evidence="2" key="1">
    <citation type="submission" date="2018-06" db="EMBL/GenBank/DDBJ databases">
        <title>Genome assembly of Danube salmon.</title>
        <authorList>
            <person name="Macqueen D.J."/>
            <person name="Gundappa M.K."/>
        </authorList>
    </citation>
    <scope>NUCLEOTIDE SEQUENCE [LARGE SCALE GENOMIC DNA]</scope>
</reference>
<dbReference type="GO" id="GO:0016558">
    <property type="term" value="P:protein import into peroxisome matrix"/>
    <property type="evidence" value="ECO:0007669"/>
    <property type="project" value="InterPro"/>
</dbReference>
<proteinExistence type="predicted"/>
<dbReference type="PANTHER" id="PTHR12888:SF0">
    <property type="entry name" value="PEROXISOME ASSEMBLY PROTEIN 12"/>
    <property type="match status" value="1"/>
</dbReference>
<keyword evidence="2" id="KW-1185">Reference proteome</keyword>
<evidence type="ECO:0000313" key="2">
    <source>
        <dbReference type="Proteomes" id="UP000314982"/>
    </source>
</evidence>
<organism evidence="1 2">
    <name type="scientific">Hucho hucho</name>
    <name type="common">huchen</name>
    <dbReference type="NCBI Taxonomy" id="62062"/>
    <lineage>
        <taxon>Eukaryota</taxon>
        <taxon>Metazoa</taxon>
        <taxon>Chordata</taxon>
        <taxon>Craniata</taxon>
        <taxon>Vertebrata</taxon>
        <taxon>Euteleostomi</taxon>
        <taxon>Actinopterygii</taxon>
        <taxon>Neopterygii</taxon>
        <taxon>Teleostei</taxon>
        <taxon>Protacanthopterygii</taxon>
        <taxon>Salmoniformes</taxon>
        <taxon>Salmonidae</taxon>
        <taxon>Salmoninae</taxon>
        <taxon>Hucho</taxon>
    </lineage>
</organism>
<reference evidence="1" key="3">
    <citation type="submission" date="2025-09" db="UniProtKB">
        <authorList>
            <consortium name="Ensembl"/>
        </authorList>
    </citation>
    <scope>IDENTIFICATION</scope>
</reference>
<dbReference type="Proteomes" id="UP000314982">
    <property type="component" value="Unassembled WGS sequence"/>
</dbReference>
<dbReference type="GO" id="GO:1990429">
    <property type="term" value="C:peroxisomal importomer complex"/>
    <property type="evidence" value="ECO:0007669"/>
    <property type="project" value="TreeGrafter"/>
</dbReference>
<dbReference type="STRING" id="62062.ENSHHUP00000053923"/>
<sequence>MVVRGAHLTTAYHRQSIFKVLVQDSLMGVVRPTLRHAVESNPSRNRFLWQGFDEIYAVLDVFLQHHFLQKCVAASGHEWTAHLGLRWKQHWRSLVLLGLVPYLRAFLAAYTYVSMGWNSWVFCQQLLSMFDRAKTHSPFLWLVGVRLAHLTGHDITNMDLKPATPSMTIGSRNKSPINLNCPSGTRTSR</sequence>
<reference evidence="1" key="2">
    <citation type="submission" date="2025-08" db="UniProtKB">
        <authorList>
            <consortium name="Ensembl"/>
        </authorList>
    </citation>
    <scope>IDENTIFICATION</scope>
</reference>
<dbReference type="GO" id="GO:0004842">
    <property type="term" value="F:ubiquitin-protein transferase activity"/>
    <property type="evidence" value="ECO:0007669"/>
    <property type="project" value="TreeGrafter"/>
</dbReference>
<dbReference type="AlphaFoldDB" id="A0A4W5NVN9"/>
<dbReference type="Ensembl" id="ENSHHUT00000055799.1">
    <property type="protein sequence ID" value="ENSHHUP00000053923.1"/>
    <property type="gene ID" value="ENSHHUG00000032375.1"/>
</dbReference>